<proteinExistence type="predicted"/>
<dbReference type="EMBL" id="JABFTP020000042">
    <property type="protein sequence ID" value="KAL3271491.1"/>
    <property type="molecule type" value="Genomic_DNA"/>
</dbReference>
<sequence>MKDKQMKRQNQKEYAECSMAVRISIRKDKRNCVETIACSAQEAADKNDSEELYKQRRQLGDNRRKKRDLSIRDENGLTVHNEQEQLKRWYEYFKDNTDLPEILDVPEIQEKK</sequence>
<accession>A0ABD2MYH6</accession>
<protein>
    <submittedName>
        <fullName evidence="2">Uncharacterized protein</fullName>
    </submittedName>
</protein>
<evidence type="ECO:0000313" key="2">
    <source>
        <dbReference type="EMBL" id="KAL3271491.1"/>
    </source>
</evidence>
<evidence type="ECO:0000313" key="3">
    <source>
        <dbReference type="Proteomes" id="UP001516400"/>
    </source>
</evidence>
<name>A0ABD2MYH6_9CUCU</name>
<organism evidence="2 3">
    <name type="scientific">Cryptolaemus montrouzieri</name>
    <dbReference type="NCBI Taxonomy" id="559131"/>
    <lineage>
        <taxon>Eukaryota</taxon>
        <taxon>Metazoa</taxon>
        <taxon>Ecdysozoa</taxon>
        <taxon>Arthropoda</taxon>
        <taxon>Hexapoda</taxon>
        <taxon>Insecta</taxon>
        <taxon>Pterygota</taxon>
        <taxon>Neoptera</taxon>
        <taxon>Endopterygota</taxon>
        <taxon>Coleoptera</taxon>
        <taxon>Polyphaga</taxon>
        <taxon>Cucujiformia</taxon>
        <taxon>Coccinelloidea</taxon>
        <taxon>Coccinellidae</taxon>
        <taxon>Scymninae</taxon>
        <taxon>Scymnini</taxon>
        <taxon>Cryptolaemus</taxon>
    </lineage>
</organism>
<keyword evidence="3" id="KW-1185">Reference proteome</keyword>
<reference evidence="2 3" key="1">
    <citation type="journal article" date="2021" name="BMC Biol.">
        <title>Horizontally acquired antibacterial genes associated with adaptive radiation of ladybird beetles.</title>
        <authorList>
            <person name="Li H.S."/>
            <person name="Tang X.F."/>
            <person name="Huang Y.H."/>
            <person name="Xu Z.Y."/>
            <person name="Chen M.L."/>
            <person name="Du X.Y."/>
            <person name="Qiu B.Y."/>
            <person name="Chen P.T."/>
            <person name="Zhang W."/>
            <person name="Slipinski A."/>
            <person name="Escalona H.E."/>
            <person name="Waterhouse R.M."/>
            <person name="Zwick A."/>
            <person name="Pang H."/>
        </authorList>
    </citation>
    <scope>NUCLEOTIDE SEQUENCE [LARGE SCALE GENOMIC DNA]</scope>
    <source>
        <strain evidence="2">SYSU2018</strain>
    </source>
</reference>
<feature type="region of interest" description="Disordered" evidence="1">
    <location>
        <begin position="43"/>
        <end position="76"/>
    </location>
</feature>
<dbReference type="Proteomes" id="UP001516400">
    <property type="component" value="Unassembled WGS sequence"/>
</dbReference>
<evidence type="ECO:0000256" key="1">
    <source>
        <dbReference type="SAM" id="MobiDB-lite"/>
    </source>
</evidence>
<dbReference type="AlphaFoldDB" id="A0ABD2MYH6"/>
<comment type="caution">
    <text evidence="2">The sequence shown here is derived from an EMBL/GenBank/DDBJ whole genome shotgun (WGS) entry which is preliminary data.</text>
</comment>
<gene>
    <name evidence="2" type="ORF">HHI36_021974</name>
</gene>